<dbReference type="InterPro" id="IPR013320">
    <property type="entry name" value="ConA-like_dom_sf"/>
</dbReference>
<feature type="domain" description="Bulb-type lectin" evidence="3">
    <location>
        <begin position="1186"/>
        <end position="1319"/>
    </location>
</feature>
<keyword evidence="5" id="KW-1185">Reference proteome</keyword>
<evidence type="ECO:0000256" key="1">
    <source>
        <dbReference type="ARBA" id="ARBA00022729"/>
    </source>
</evidence>
<dbReference type="InterPro" id="IPR001480">
    <property type="entry name" value="Bulb-type_lectin_dom"/>
</dbReference>
<dbReference type="Gene3D" id="2.120.10.70">
    <property type="entry name" value="Fucose-specific lectin"/>
    <property type="match status" value="1"/>
</dbReference>
<dbReference type="RefSeq" id="WP_223103505.1">
    <property type="nucleotide sequence ID" value="NZ_CP061913.1"/>
</dbReference>
<name>A0ABV5M3G6_9ACTN</name>
<accession>A0ABV5M3G6</accession>
<dbReference type="PROSITE" id="PS50927">
    <property type="entry name" value="BULB_LECTIN"/>
    <property type="match status" value="1"/>
</dbReference>
<reference evidence="4 5" key="1">
    <citation type="submission" date="2024-09" db="EMBL/GenBank/DDBJ databases">
        <authorList>
            <person name="Sun Q."/>
            <person name="Mori K."/>
        </authorList>
    </citation>
    <scope>NUCLEOTIDE SEQUENCE [LARGE SCALE GENOMIC DNA]</scope>
    <source>
        <strain evidence="4 5">JCM 3307</strain>
    </source>
</reference>
<dbReference type="SMART" id="SM00560">
    <property type="entry name" value="LamGL"/>
    <property type="match status" value="1"/>
</dbReference>
<dbReference type="InterPro" id="IPR006558">
    <property type="entry name" value="LamG-like"/>
</dbReference>
<dbReference type="SUPFAM" id="SSF49899">
    <property type="entry name" value="Concanavalin A-like lectins/glucanases"/>
    <property type="match status" value="1"/>
</dbReference>
<dbReference type="Proteomes" id="UP001589608">
    <property type="component" value="Unassembled WGS sequence"/>
</dbReference>
<dbReference type="SUPFAM" id="SSF89372">
    <property type="entry name" value="Fucose-specific lectin"/>
    <property type="match status" value="2"/>
</dbReference>
<dbReference type="Gene3D" id="2.40.128.190">
    <property type="match status" value="1"/>
</dbReference>
<sequence length="1661" mass="171478">MSSWFARPRRVAALLAALIVTGALVAVPQWNEPAGAAPPGPAQTPPAAELTAAQALARARLTRTAVPVPAATTPTDTLTANPNGTLTLNRAMAPVRKRVNGAWTPLDATLRVNADGTLSPAVSTSDLKLSSGGTGPLATMAIQGQSLGLTLPFKLPAPTLAGPIATYAGVLPGVDLQVTATEQGGFSQVLVVRNATAAANPALRQLTAPLSTRGLTVTADTDGNLQARDRTGRPVFAANAPTMWDAAAAAGKLTAGVERAESSADGPGAAAHKAKIGVTVDGGALTLRPDAGLLGGPGTVYPVYIDPSWNPASSAYATMSSGDAGFRWNNTPDPDGHLQVGHNSSIFSRTVINFPINTATFSGAVISEAKLYLYEVYASKCSTSGQPMNVYAPGTTLTQSNAKWSMWDGYDWGSSQASISLQTAYNSGCPNKAGVSALVTSAVVNAVNTGKTTQSFGLRSGNESDLLNYKEFDATGPNTPSLSITYNHRPAKPTGLTTSPETSCSGTPTTVGDGLVSLFAPVSDADNQQLNVVFKVTRTSDGAPIADNLANPLTAASGTRARLDVSELALSTASGGVVTSISWQARAGDGDLDSDWSDPCTFRFDPTTTGAPTIEPQGTPQLGQPLTVNIVKPATGTAPSAYTYQLNNALPGLVTATGNTTTITVTPTAMANVLTVTSLSAGNNIGQTAVQPIDATGPATARADQDLTGDGAADLVTTGGTNGLSSGVWLAPGRGNGTVANGGTNIGVNGAGLDVRLSPAEYDGAQVFTGRFNGTTLQDLAAYYPAGDAAGMFVVVDSMGNGAPLQGGQGSGHNHRTHLSDEFGNSPVQLVSAGNASGSGHVTPDLLGIAGDSFGYYLEYYVDQDGLNNYDYPPVILADQTPAGDSHWQDWTISSAQTASGLWLFLWNKASGALYLWQNVTFDGQALHSSQQYKLADTWNQGATRTLRAADVDGNGTPDLWAVETTGSVTAWIVSGLSGTTGTVTAKDPQSLLKRSHAWPLNDFAGSGAVTTAADTVASLNATGSAGVHWHDGDLFSPDAIFDGSGALATTSGGAVEPDKDFSISAWVKPSDYQGTVFAQNGTRNSTVRLYADPANRRWTFAMASAEGNPDSTYDRVSFGPQIQLGAWVHLTAIHQAGAHRMSLYVNALTADPVAHNTTVSTPGNAAIGDDQQHSARADRFKGQISGVETWAVPLNHSQAIALSGATDYVRFDSDGTGYPSGSTWSTPGGQLAFTAGRLTVTPAGGSAKTYGPTGFPQAVLTVQADGNLVIYPDSSRGAGTALWASGTGGKTGDVYVLQSDGSFVCFDSTNQSCWSTATAAPTAPAATFPRSGSPAVYSPLNAHSEVYFRSGTTIAQRWTAANGWAAGSPGRTITAGRPIAIYNPVANTMDVYYNNNGRLTQSYYGADGIWHDTGVLGGTAMVGSPTAVYNAAQQSLEVYFNDGGTLREVWWHAGTGWSSGTLGTGAGNSPHAVYNEANQHVEVYFNSGGVLKEFWWASGSGWTGASLGSAMLSTASPSAVYNPVNSNVEVYYPNPSGALTEDYWSPSSSWHLGVSLSATITQGDAFALYNPATGGIEVYFNNAGVLTEKWWFSNVSWSGPGAIGGAAGSGDAMTGTPMAVYDYTRQSLEVYFSSSGTLAQYTHTSSGWTPRTTLPGATLS</sequence>
<gene>
    <name evidence="4" type="ORF">ACFFTR_09905</name>
</gene>
<dbReference type="Gene3D" id="2.60.120.200">
    <property type="match status" value="1"/>
</dbReference>
<keyword evidence="1" id="KW-0732">Signal</keyword>
<keyword evidence="2" id="KW-1015">Disulfide bond</keyword>
<evidence type="ECO:0000259" key="3">
    <source>
        <dbReference type="PROSITE" id="PS50927"/>
    </source>
</evidence>
<organism evidence="4 5">
    <name type="scientific">Dactylosporangium vinaceum</name>
    <dbReference type="NCBI Taxonomy" id="53362"/>
    <lineage>
        <taxon>Bacteria</taxon>
        <taxon>Bacillati</taxon>
        <taxon>Actinomycetota</taxon>
        <taxon>Actinomycetes</taxon>
        <taxon>Micromonosporales</taxon>
        <taxon>Micromonosporaceae</taxon>
        <taxon>Dactylosporangium</taxon>
    </lineage>
</organism>
<proteinExistence type="predicted"/>
<evidence type="ECO:0000256" key="2">
    <source>
        <dbReference type="ARBA" id="ARBA00023157"/>
    </source>
</evidence>
<dbReference type="EMBL" id="JBHMCA010000020">
    <property type="protein sequence ID" value="MFB9443398.1"/>
    <property type="molecule type" value="Genomic_DNA"/>
</dbReference>
<evidence type="ECO:0000313" key="5">
    <source>
        <dbReference type="Proteomes" id="UP001589608"/>
    </source>
</evidence>
<evidence type="ECO:0000313" key="4">
    <source>
        <dbReference type="EMBL" id="MFB9443398.1"/>
    </source>
</evidence>
<dbReference type="SMART" id="SM00108">
    <property type="entry name" value="B_lectin"/>
    <property type="match status" value="1"/>
</dbReference>
<comment type="caution">
    <text evidence="4">The sequence shown here is derived from an EMBL/GenBank/DDBJ whole genome shotgun (WGS) entry which is preliminary data.</text>
</comment>
<protein>
    <recommendedName>
        <fullName evidence="3">Bulb-type lectin domain-containing protein</fullName>
    </recommendedName>
</protein>
<dbReference type="InterPro" id="IPR036426">
    <property type="entry name" value="Bulb-type_lectin_dom_sf"/>
</dbReference>
<dbReference type="Gene3D" id="2.90.10.10">
    <property type="entry name" value="Bulb-type lectin domain"/>
    <property type="match status" value="1"/>
</dbReference>